<dbReference type="GO" id="GO:0016787">
    <property type="term" value="F:hydrolase activity"/>
    <property type="evidence" value="ECO:0007669"/>
    <property type="project" value="UniProtKB-KW"/>
</dbReference>
<accession>A0A502CQI2</accession>
<name>A0A502CQI2_9MICO</name>
<organism evidence="2 3">
    <name type="scientific">Pedococcus bigeumensis</name>
    <dbReference type="NCBI Taxonomy" id="433644"/>
    <lineage>
        <taxon>Bacteria</taxon>
        <taxon>Bacillati</taxon>
        <taxon>Actinomycetota</taxon>
        <taxon>Actinomycetes</taxon>
        <taxon>Micrococcales</taxon>
        <taxon>Intrasporangiaceae</taxon>
        <taxon>Pedococcus</taxon>
    </lineage>
</organism>
<dbReference type="CDD" id="cd06262">
    <property type="entry name" value="metallo-hydrolase-like_MBL-fold"/>
    <property type="match status" value="1"/>
</dbReference>
<dbReference type="Pfam" id="PF00753">
    <property type="entry name" value="Lactamase_B"/>
    <property type="match status" value="1"/>
</dbReference>
<dbReference type="Gene3D" id="3.60.15.10">
    <property type="entry name" value="Ribonuclease Z/Hydroxyacylglutathione hydrolase-like"/>
    <property type="match status" value="1"/>
</dbReference>
<dbReference type="Proteomes" id="UP000317722">
    <property type="component" value="Unassembled WGS sequence"/>
</dbReference>
<comment type="caution">
    <text evidence="2">The sequence shown here is derived from an EMBL/GenBank/DDBJ whole genome shotgun (WGS) entry which is preliminary data.</text>
</comment>
<feature type="domain" description="Metallo-beta-lactamase" evidence="1">
    <location>
        <begin position="32"/>
        <end position="196"/>
    </location>
</feature>
<proteinExistence type="predicted"/>
<dbReference type="RefSeq" id="WP_140742437.1">
    <property type="nucleotide sequence ID" value="NZ_RCZM01000005.1"/>
</dbReference>
<reference evidence="2 3" key="1">
    <citation type="journal article" date="2019" name="Environ. Microbiol.">
        <title>Species interactions and distinct microbial communities in high Arctic permafrost affected cryosols are associated with the CH4 and CO2 gas fluxes.</title>
        <authorList>
            <person name="Altshuler I."/>
            <person name="Hamel J."/>
            <person name="Turney S."/>
            <person name="Magnuson E."/>
            <person name="Levesque R."/>
            <person name="Greer C."/>
            <person name="Whyte L.G."/>
        </authorList>
    </citation>
    <scope>NUCLEOTIDE SEQUENCE [LARGE SCALE GENOMIC DNA]</scope>
    <source>
        <strain evidence="2 3">S9.3A</strain>
    </source>
</reference>
<dbReference type="OrthoDB" id="2971563at2"/>
<dbReference type="PANTHER" id="PTHR46233">
    <property type="entry name" value="HYDROXYACYLGLUTATHIONE HYDROLASE GLOC"/>
    <property type="match status" value="1"/>
</dbReference>
<dbReference type="InterPro" id="IPR001279">
    <property type="entry name" value="Metallo-B-lactamas"/>
</dbReference>
<keyword evidence="2" id="KW-0378">Hydrolase</keyword>
<protein>
    <submittedName>
        <fullName evidence="2">MBL fold metallo-hydrolase</fullName>
    </submittedName>
</protein>
<dbReference type="EMBL" id="RCZM01000005">
    <property type="protein sequence ID" value="TPG15002.1"/>
    <property type="molecule type" value="Genomic_DNA"/>
</dbReference>
<dbReference type="SMART" id="SM00849">
    <property type="entry name" value="Lactamase_B"/>
    <property type="match status" value="1"/>
</dbReference>
<keyword evidence="3" id="KW-1185">Reference proteome</keyword>
<evidence type="ECO:0000259" key="1">
    <source>
        <dbReference type="SMART" id="SM00849"/>
    </source>
</evidence>
<dbReference type="InterPro" id="IPR036866">
    <property type="entry name" value="RibonucZ/Hydroxyglut_hydro"/>
</dbReference>
<dbReference type="InterPro" id="IPR051453">
    <property type="entry name" value="MBL_Glyoxalase_II"/>
</dbReference>
<dbReference type="AlphaFoldDB" id="A0A502CQI2"/>
<evidence type="ECO:0000313" key="2">
    <source>
        <dbReference type="EMBL" id="TPG15002.1"/>
    </source>
</evidence>
<dbReference type="PANTHER" id="PTHR46233:SF4">
    <property type="entry name" value="METALLO-BETA-LACTAMASE DOMAIN-CONTAINING PROTEIN"/>
    <property type="match status" value="1"/>
</dbReference>
<gene>
    <name evidence="2" type="ORF">EAH86_15845</name>
</gene>
<sequence>MPDIAPSPGGVRVQRVVTAGTFDRPEGALTLENNTWVIGDDADCLVIDAGHDGRAIVKSIPRAQRVQGVLITHGHFDHLDAVGEVCDGTRAPAYLHPADRFLWDELYPVTPDGELADGQTLLVGDVELHVIHTPGHTPGSTCFHAPSLGVVFTGDTLFPGGPGATRHDYSDFDTIIESVRSRLFTLPEDTVVLPGHGEATVIGAERPHLQEWIDRRW</sequence>
<dbReference type="SUPFAM" id="SSF56281">
    <property type="entry name" value="Metallo-hydrolase/oxidoreductase"/>
    <property type="match status" value="1"/>
</dbReference>
<evidence type="ECO:0000313" key="3">
    <source>
        <dbReference type="Proteomes" id="UP000317722"/>
    </source>
</evidence>